<dbReference type="EMBL" id="AWUE01011184">
    <property type="protein sequence ID" value="OMP10863.1"/>
    <property type="molecule type" value="Genomic_DNA"/>
</dbReference>
<accession>A0A1R3KUU1</accession>
<dbReference type="Proteomes" id="UP000187203">
    <property type="component" value="Unassembled WGS sequence"/>
</dbReference>
<evidence type="ECO:0000313" key="2">
    <source>
        <dbReference type="Proteomes" id="UP000187203"/>
    </source>
</evidence>
<protein>
    <submittedName>
        <fullName evidence="1">Uncharacterized protein</fullName>
    </submittedName>
</protein>
<dbReference type="GO" id="GO:0016423">
    <property type="term" value="F:tRNA (guanine) methyltransferase activity"/>
    <property type="evidence" value="ECO:0007669"/>
    <property type="project" value="TreeGrafter"/>
</dbReference>
<dbReference type="InterPro" id="IPR045330">
    <property type="entry name" value="TRM3/TARBP1"/>
</dbReference>
<comment type="caution">
    <text evidence="1">The sequence shown here is derived from an EMBL/GenBank/DDBJ whole genome shotgun (WGS) entry which is preliminary data.</text>
</comment>
<proteinExistence type="predicted"/>
<sequence length="122" mass="14182">MVGSSSRNEDYQAALEAGKLFLLELLDSVMNDKDLAKELYKKYSARNNLPSVRQYLETFAISIYLKFPSLVAEQLVPILRDYDMRPQALSSYVFIAANVILHASEEFRFRHLDELLPPYFHY</sequence>
<dbReference type="GO" id="GO:0030488">
    <property type="term" value="P:tRNA methylation"/>
    <property type="evidence" value="ECO:0007669"/>
    <property type="project" value="TreeGrafter"/>
</dbReference>
<dbReference type="STRING" id="93759.A0A1R3KUU1"/>
<keyword evidence="2" id="KW-1185">Reference proteome</keyword>
<reference evidence="2" key="1">
    <citation type="submission" date="2013-09" db="EMBL/GenBank/DDBJ databases">
        <title>Corchorus olitorius genome sequencing.</title>
        <authorList>
            <person name="Alam M."/>
            <person name="Haque M.S."/>
            <person name="Islam M.S."/>
            <person name="Emdad E.M."/>
            <person name="Islam M.M."/>
            <person name="Ahmed B."/>
            <person name="Halim A."/>
            <person name="Hossen Q.M.M."/>
            <person name="Hossain M.Z."/>
            <person name="Ahmed R."/>
            <person name="Khan M.M."/>
            <person name="Islam R."/>
            <person name="Rashid M.M."/>
            <person name="Khan S.A."/>
            <person name="Rahman M.S."/>
            <person name="Alam M."/>
            <person name="Yahiya A.S."/>
            <person name="Khan M.S."/>
            <person name="Azam M.S."/>
            <person name="Haque T."/>
            <person name="Lashkar M.Z.H."/>
            <person name="Akhand A.I."/>
            <person name="Morshed G."/>
            <person name="Roy S."/>
            <person name="Uddin K.S."/>
            <person name="Rabeya T."/>
            <person name="Hossain A.S."/>
            <person name="Chowdhury A."/>
            <person name="Snigdha A.R."/>
            <person name="Mortoza M.S."/>
            <person name="Matin S.A."/>
            <person name="Hoque S.M.E."/>
            <person name="Islam M.K."/>
            <person name="Roy D.K."/>
            <person name="Haider R."/>
            <person name="Moosa M.M."/>
            <person name="Elias S.M."/>
            <person name="Hasan A.M."/>
            <person name="Jahan S."/>
            <person name="Shafiuddin M."/>
            <person name="Mahmood N."/>
            <person name="Shommy N.S."/>
        </authorList>
    </citation>
    <scope>NUCLEOTIDE SEQUENCE [LARGE SCALE GENOMIC DNA]</scope>
    <source>
        <strain evidence="2">cv. O-4</strain>
    </source>
</reference>
<dbReference type="PANTHER" id="PTHR12029">
    <property type="entry name" value="RNA METHYLTRANSFERASE"/>
    <property type="match status" value="1"/>
</dbReference>
<evidence type="ECO:0000313" key="1">
    <source>
        <dbReference type="EMBL" id="OMP10863.1"/>
    </source>
</evidence>
<dbReference type="OrthoDB" id="1711347at2759"/>
<gene>
    <name evidence="1" type="ORF">COLO4_04210</name>
</gene>
<dbReference type="AlphaFoldDB" id="A0A1R3KUU1"/>
<dbReference type="PANTHER" id="PTHR12029:SF11">
    <property type="entry name" value="METHYLTRANSFERASE TARBP1-RELATED"/>
    <property type="match status" value="1"/>
</dbReference>
<name>A0A1R3KUU1_9ROSI</name>
<organism evidence="1 2">
    <name type="scientific">Corchorus olitorius</name>
    <dbReference type="NCBI Taxonomy" id="93759"/>
    <lineage>
        <taxon>Eukaryota</taxon>
        <taxon>Viridiplantae</taxon>
        <taxon>Streptophyta</taxon>
        <taxon>Embryophyta</taxon>
        <taxon>Tracheophyta</taxon>
        <taxon>Spermatophyta</taxon>
        <taxon>Magnoliopsida</taxon>
        <taxon>eudicotyledons</taxon>
        <taxon>Gunneridae</taxon>
        <taxon>Pentapetalae</taxon>
        <taxon>rosids</taxon>
        <taxon>malvids</taxon>
        <taxon>Malvales</taxon>
        <taxon>Malvaceae</taxon>
        <taxon>Grewioideae</taxon>
        <taxon>Apeibeae</taxon>
        <taxon>Corchorus</taxon>
    </lineage>
</organism>